<protein>
    <submittedName>
        <fullName evidence="2">Uncharacterized protein</fullName>
    </submittedName>
</protein>
<dbReference type="VEuPathDB" id="FungiDB:MGYG_00577"/>
<dbReference type="GeneID" id="10031806"/>
<dbReference type="AlphaFoldDB" id="E5R0H7"/>
<dbReference type="RefSeq" id="XP_003176488.1">
    <property type="nucleotide sequence ID" value="XM_003176440.1"/>
</dbReference>
<keyword evidence="3" id="KW-1185">Reference proteome</keyword>
<reference evidence="3" key="1">
    <citation type="journal article" date="2012" name="MBio">
        <title>Comparative genome analysis of Trichophyton rubrum and related dermatophytes reveals candidate genes involved in infection.</title>
        <authorList>
            <person name="Martinez D.A."/>
            <person name="Oliver B.G."/>
            <person name="Graeser Y."/>
            <person name="Goldberg J.M."/>
            <person name="Li W."/>
            <person name="Martinez-Rossi N.M."/>
            <person name="Monod M."/>
            <person name="Shelest E."/>
            <person name="Barton R.C."/>
            <person name="Birch E."/>
            <person name="Brakhage A.A."/>
            <person name="Chen Z."/>
            <person name="Gurr S.J."/>
            <person name="Heiman D."/>
            <person name="Heitman J."/>
            <person name="Kosti I."/>
            <person name="Rossi A."/>
            <person name="Saif S."/>
            <person name="Samalova M."/>
            <person name="Saunders C.W."/>
            <person name="Shea T."/>
            <person name="Summerbell R.C."/>
            <person name="Xu J."/>
            <person name="Young S."/>
            <person name="Zeng Q."/>
            <person name="Birren B.W."/>
            <person name="Cuomo C.A."/>
            <person name="White T.C."/>
        </authorList>
    </citation>
    <scope>NUCLEOTIDE SEQUENCE [LARGE SCALE GENOMIC DNA]</scope>
    <source>
        <strain evidence="3">ATCC MYA-4604 / CBS 118893</strain>
    </source>
</reference>
<sequence>MTEIILKEGLDTIRIPTLSTNIIEQPNLRLTKEKRSCHGRDLFQGNYIDESSGTRGAAFGIGGMEKLRKVKGAKGKPKGAQVEYDADGGGGGGGGRVDLLP</sequence>
<evidence type="ECO:0000256" key="1">
    <source>
        <dbReference type="SAM" id="MobiDB-lite"/>
    </source>
</evidence>
<evidence type="ECO:0000313" key="3">
    <source>
        <dbReference type="Proteomes" id="UP000002669"/>
    </source>
</evidence>
<feature type="region of interest" description="Disordered" evidence="1">
    <location>
        <begin position="70"/>
        <end position="101"/>
    </location>
</feature>
<evidence type="ECO:0000313" key="2">
    <source>
        <dbReference type="EMBL" id="EFQ97536.1"/>
    </source>
</evidence>
<proteinExistence type="predicted"/>
<name>E5R0H7_ARTGP</name>
<dbReference type="EMBL" id="DS989822">
    <property type="protein sequence ID" value="EFQ97536.1"/>
    <property type="molecule type" value="Genomic_DNA"/>
</dbReference>
<organism evidence="3">
    <name type="scientific">Arthroderma gypseum (strain ATCC MYA-4604 / CBS 118893)</name>
    <name type="common">Microsporum gypseum</name>
    <dbReference type="NCBI Taxonomy" id="535722"/>
    <lineage>
        <taxon>Eukaryota</taxon>
        <taxon>Fungi</taxon>
        <taxon>Dikarya</taxon>
        <taxon>Ascomycota</taxon>
        <taxon>Pezizomycotina</taxon>
        <taxon>Eurotiomycetes</taxon>
        <taxon>Eurotiomycetidae</taxon>
        <taxon>Onygenales</taxon>
        <taxon>Arthrodermataceae</taxon>
        <taxon>Nannizzia</taxon>
    </lineage>
</organism>
<feature type="compositionally biased region" description="Gly residues" evidence="1">
    <location>
        <begin position="87"/>
        <end position="101"/>
    </location>
</feature>
<gene>
    <name evidence="2" type="ORF">MGYG_00577</name>
</gene>
<dbReference type="Proteomes" id="UP000002669">
    <property type="component" value="Unassembled WGS sequence"/>
</dbReference>
<dbReference type="HOGENOM" id="CLU_2291017_0_0_1"/>
<dbReference type="InParanoid" id="E5R0H7"/>
<accession>E5R0H7</accession>